<accession>A0A9X2MN32</accession>
<keyword evidence="4" id="KW-1185">Reference proteome</keyword>
<comment type="caution">
    <text evidence="3">The sequence shown here is derived from an EMBL/GenBank/DDBJ whole genome shotgun (WGS) entry which is preliminary data.</text>
</comment>
<dbReference type="InterPro" id="IPR016181">
    <property type="entry name" value="Acyl_CoA_acyltransferase"/>
</dbReference>
<dbReference type="AlphaFoldDB" id="A0A9X2MN32"/>
<dbReference type="EMBL" id="JANIPJ010000002">
    <property type="protein sequence ID" value="MCR2802743.1"/>
    <property type="molecule type" value="Genomic_DNA"/>
</dbReference>
<dbReference type="InterPro" id="IPR050769">
    <property type="entry name" value="NAT_camello-type"/>
</dbReference>
<sequence length="156" mass="17623">MFIRVLEEADNAAIEKVIRECLIEFGGNREGLAWADDSMSNLYGYYGREGRAYWVALQNGEIVGGCGIAEFGDNGEVCELQKMYLLPRARGTGIARELLEKALAFAKMHYKLCYLETLSNMIAAGRFYEKNGFKPLDEPLDGSEHFACDAWYLREL</sequence>
<feature type="domain" description="N-acetyltransferase" evidence="2">
    <location>
        <begin position="1"/>
        <end position="156"/>
    </location>
</feature>
<evidence type="ECO:0000313" key="4">
    <source>
        <dbReference type="Proteomes" id="UP001141950"/>
    </source>
</evidence>
<gene>
    <name evidence="3" type="ORF">NQZ67_02510</name>
</gene>
<evidence type="ECO:0000259" key="2">
    <source>
        <dbReference type="PROSITE" id="PS51186"/>
    </source>
</evidence>
<keyword evidence="1" id="KW-0808">Transferase</keyword>
<dbReference type="Pfam" id="PF13508">
    <property type="entry name" value="Acetyltransf_7"/>
    <property type="match status" value="1"/>
</dbReference>
<dbReference type="GO" id="GO:0008080">
    <property type="term" value="F:N-acetyltransferase activity"/>
    <property type="evidence" value="ECO:0007669"/>
    <property type="project" value="InterPro"/>
</dbReference>
<protein>
    <submittedName>
        <fullName evidence="3">GNAT family N-acetyltransferase</fullName>
    </submittedName>
</protein>
<dbReference type="PROSITE" id="PS51186">
    <property type="entry name" value="GNAT"/>
    <property type="match status" value="1"/>
</dbReference>
<organism evidence="3 4">
    <name type="scientific">Paenibacillus soyae</name>
    <dbReference type="NCBI Taxonomy" id="2969249"/>
    <lineage>
        <taxon>Bacteria</taxon>
        <taxon>Bacillati</taxon>
        <taxon>Bacillota</taxon>
        <taxon>Bacilli</taxon>
        <taxon>Bacillales</taxon>
        <taxon>Paenibacillaceae</taxon>
        <taxon>Paenibacillus</taxon>
    </lineage>
</organism>
<dbReference type="PANTHER" id="PTHR13947">
    <property type="entry name" value="GNAT FAMILY N-ACETYLTRANSFERASE"/>
    <property type="match status" value="1"/>
</dbReference>
<name>A0A9X2MN32_9BACL</name>
<dbReference type="RefSeq" id="WP_257442454.1">
    <property type="nucleotide sequence ID" value="NZ_JANIPJ010000002.1"/>
</dbReference>
<dbReference type="SUPFAM" id="SSF55729">
    <property type="entry name" value="Acyl-CoA N-acyltransferases (Nat)"/>
    <property type="match status" value="1"/>
</dbReference>
<evidence type="ECO:0000256" key="1">
    <source>
        <dbReference type="ARBA" id="ARBA00022679"/>
    </source>
</evidence>
<proteinExistence type="predicted"/>
<evidence type="ECO:0000313" key="3">
    <source>
        <dbReference type="EMBL" id="MCR2802743.1"/>
    </source>
</evidence>
<dbReference type="CDD" id="cd04301">
    <property type="entry name" value="NAT_SF"/>
    <property type="match status" value="1"/>
</dbReference>
<dbReference type="InterPro" id="IPR000182">
    <property type="entry name" value="GNAT_dom"/>
</dbReference>
<dbReference type="PANTHER" id="PTHR13947:SF37">
    <property type="entry name" value="LD18367P"/>
    <property type="match status" value="1"/>
</dbReference>
<dbReference type="Gene3D" id="3.40.630.30">
    <property type="match status" value="1"/>
</dbReference>
<dbReference type="Proteomes" id="UP001141950">
    <property type="component" value="Unassembled WGS sequence"/>
</dbReference>
<reference evidence="3" key="1">
    <citation type="submission" date="2022-08" db="EMBL/GenBank/DDBJ databases">
        <title>The genomic sequence of strain Paenibacillus sp. SCIV0701.</title>
        <authorList>
            <person name="Zhao H."/>
        </authorList>
    </citation>
    <scope>NUCLEOTIDE SEQUENCE</scope>
    <source>
        <strain evidence="3">SCIV0701</strain>
    </source>
</reference>